<feature type="compositionally biased region" description="Acidic residues" evidence="1">
    <location>
        <begin position="716"/>
        <end position="744"/>
    </location>
</feature>
<keyword evidence="4" id="KW-1185">Reference proteome</keyword>
<feature type="compositionally biased region" description="Polar residues" evidence="1">
    <location>
        <begin position="11"/>
        <end position="20"/>
    </location>
</feature>
<dbReference type="GeneID" id="85355663"/>
<dbReference type="Proteomes" id="UP001175211">
    <property type="component" value="Unassembled WGS sequence"/>
</dbReference>
<evidence type="ECO:0000313" key="3">
    <source>
        <dbReference type="EMBL" id="KAK0463698.1"/>
    </source>
</evidence>
<protein>
    <recommendedName>
        <fullName evidence="2">F-box domain-containing protein</fullName>
    </recommendedName>
</protein>
<dbReference type="RefSeq" id="XP_060335008.1">
    <property type="nucleotide sequence ID" value="XM_060472115.1"/>
</dbReference>
<evidence type="ECO:0000259" key="2">
    <source>
        <dbReference type="PROSITE" id="PS50181"/>
    </source>
</evidence>
<evidence type="ECO:0000313" key="4">
    <source>
        <dbReference type="Proteomes" id="UP001175211"/>
    </source>
</evidence>
<feature type="domain" description="F-box" evidence="2">
    <location>
        <begin position="41"/>
        <end position="90"/>
    </location>
</feature>
<dbReference type="Pfam" id="PF00646">
    <property type="entry name" value="F-box"/>
    <property type="match status" value="1"/>
</dbReference>
<dbReference type="SUPFAM" id="SSF81383">
    <property type="entry name" value="F-box domain"/>
    <property type="match status" value="1"/>
</dbReference>
<reference evidence="3" key="1">
    <citation type="submission" date="2023-06" db="EMBL/GenBank/DDBJ databases">
        <authorList>
            <consortium name="Lawrence Berkeley National Laboratory"/>
            <person name="Ahrendt S."/>
            <person name="Sahu N."/>
            <person name="Indic B."/>
            <person name="Wong-Bajracharya J."/>
            <person name="Merenyi Z."/>
            <person name="Ke H.-M."/>
            <person name="Monk M."/>
            <person name="Kocsube S."/>
            <person name="Drula E."/>
            <person name="Lipzen A."/>
            <person name="Balint B."/>
            <person name="Henrissat B."/>
            <person name="Andreopoulos B."/>
            <person name="Martin F.M."/>
            <person name="Harder C.B."/>
            <person name="Rigling D."/>
            <person name="Ford K.L."/>
            <person name="Foster G.D."/>
            <person name="Pangilinan J."/>
            <person name="Papanicolaou A."/>
            <person name="Barry K."/>
            <person name="LaButti K."/>
            <person name="Viragh M."/>
            <person name="Koriabine M."/>
            <person name="Yan M."/>
            <person name="Riley R."/>
            <person name="Champramary S."/>
            <person name="Plett K.L."/>
            <person name="Tsai I.J."/>
            <person name="Slot J."/>
            <person name="Sipos G."/>
            <person name="Plett J."/>
            <person name="Nagy L.G."/>
            <person name="Grigoriev I.V."/>
        </authorList>
    </citation>
    <scope>NUCLEOTIDE SEQUENCE</scope>
    <source>
        <strain evidence="3">CCBAS 213</strain>
    </source>
</reference>
<feature type="region of interest" description="Disordered" evidence="1">
    <location>
        <begin position="1"/>
        <end position="34"/>
    </location>
</feature>
<comment type="caution">
    <text evidence="3">The sequence shown here is derived from an EMBL/GenBank/DDBJ whole genome shotgun (WGS) entry which is preliminary data.</text>
</comment>
<dbReference type="EMBL" id="JAUEPS010000007">
    <property type="protein sequence ID" value="KAK0463698.1"/>
    <property type="molecule type" value="Genomic_DNA"/>
</dbReference>
<organism evidence="3 4">
    <name type="scientific">Armillaria tabescens</name>
    <name type="common">Ringless honey mushroom</name>
    <name type="synonym">Agaricus tabescens</name>
    <dbReference type="NCBI Taxonomy" id="1929756"/>
    <lineage>
        <taxon>Eukaryota</taxon>
        <taxon>Fungi</taxon>
        <taxon>Dikarya</taxon>
        <taxon>Basidiomycota</taxon>
        <taxon>Agaricomycotina</taxon>
        <taxon>Agaricomycetes</taxon>
        <taxon>Agaricomycetidae</taxon>
        <taxon>Agaricales</taxon>
        <taxon>Marasmiineae</taxon>
        <taxon>Physalacriaceae</taxon>
        <taxon>Desarmillaria</taxon>
    </lineage>
</organism>
<proteinExistence type="predicted"/>
<dbReference type="InterPro" id="IPR036047">
    <property type="entry name" value="F-box-like_dom_sf"/>
</dbReference>
<name>A0AA39NDK8_ARMTA</name>
<gene>
    <name evidence="3" type="ORF">EV420DRAFT_1519542</name>
</gene>
<feature type="region of interest" description="Disordered" evidence="1">
    <location>
        <begin position="707"/>
        <end position="744"/>
    </location>
</feature>
<dbReference type="InterPro" id="IPR001810">
    <property type="entry name" value="F-box_dom"/>
</dbReference>
<accession>A0AA39NDK8</accession>
<dbReference type="AlphaFoldDB" id="A0AA39NDK8"/>
<evidence type="ECO:0000256" key="1">
    <source>
        <dbReference type="SAM" id="MobiDB-lite"/>
    </source>
</evidence>
<sequence length="744" mass="85693">MSSRKKRRTLAASTANNESASIPGPSQLVKSKGSRRTRGKLSALLELPLDIILEIFSFLLPLDLLHLSRLNKDFRKVLMSKSSIGAWKAARQNLPGFPGPFLGMSEPAWVNLAFMAECHYCTRTVRNADMYLMTRVCPPCASERLIKIKTFELQAKPPSAHVSVADVTKLIPTHRTGYRRGDHTSPKDWDWWSLRRDYDVMCAKLLSFDTSRERSEFIKNQTAFVSANFTHSRICHTWNLQRANERYREIHQGKKDRLQAIHDKLKELGYEEDLKGTHPYLDPLASHPLVKKNAPLTERGWSKIRDELVSWAELRRANRLAVEHEKLVNSRKPIAVSILQQYKNDRAHYPVTTFFPSVADFCQFLPIKEILDLPSDTEVNEESFSGVIPQLPELCRQWRGRIKRKLTKLLLQPNPKRTRDETVHQLQLACNVVICHRCSEFPDTARRHRGQSASQTFFVMPLFYPQMLSHQCMQASARPVYKFASLEDRTVRLNYPAWHVRAPWSTEYLVENDKFRSIVQRIVKMVNLDPATTTVAEMDADASRFACLLCEKEQLPELSSQMFILYRWRELAQHIFQSHFYVTATFPRRVLKFDHGELPSNYRYVAPASTVMFRCVHCHDLPSESPKNNNGPEDITRHMNTLHPDVTTPKLNKDFYIPFGTPSEPHKGQIFVAELSNHISEESLINYEHALEGFCQSYQSQFQWETDPDAGVHFDELDEDDLLDEDSSDDESGSDEDSEALSSS</sequence>
<dbReference type="PROSITE" id="PS50181">
    <property type="entry name" value="FBOX"/>
    <property type="match status" value="1"/>
</dbReference>